<protein>
    <submittedName>
        <fullName evidence="1">Unannotated protein</fullName>
    </submittedName>
</protein>
<evidence type="ECO:0000313" key="2">
    <source>
        <dbReference type="EMBL" id="CAB5108864.1"/>
    </source>
</evidence>
<name>A0A6J6BKK2_9ZZZZ</name>
<proteinExistence type="predicted"/>
<organism evidence="1">
    <name type="scientific">freshwater metagenome</name>
    <dbReference type="NCBI Taxonomy" id="449393"/>
    <lineage>
        <taxon>unclassified sequences</taxon>
        <taxon>metagenomes</taxon>
        <taxon>ecological metagenomes</taxon>
    </lineage>
</organism>
<sequence length="154" mass="17650">MSHALWVAFTSRTPDPRQLTLASYQSIPQKQNQCRVSSQFSPQPHLTCSLYQRPSTQWWRAHFLRVTRCDMSVSQSWLSSPKLVNKVKMPLRQSSLITTTSKHSLTLKHRWRVAHTSTNLLAAMLSLIQQHLVFQKTLVTRILKVAKSPSKVAS</sequence>
<reference evidence="1" key="1">
    <citation type="submission" date="2020-05" db="EMBL/GenBank/DDBJ databases">
        <authorList>
            <person name="Chiriac C."/>
            <person name="Salcher M."/>
            <person name="Ghai R."/>
            <person name="Kavagutti S V."/>
        </authorList>
    </citation>
    <scope>NUCLEOTIDE SEQUENCE</scope>
</reference>
<evidence type="ECO:0000313" key="1">
    <source>
        <dbReference type="EMBL" id="CAB4539187.1"/>
    </source>
</evidence>
<gene>
    <name evidence="1" type="ORF">UFOPK1421_00545</name>
    <name evidence="2" type="ORF">UFOPK4422_00054</name>
</gene>
<dbReference type="EMBL" id="CAFBRX010000002">
    <property type="protein sequence ID" value="CAB5108864.1"/>
    <property type="molecule type" value="Genomic_DNA"/>
</dbReference>
<accession>A0A6J6BKK2</accession>
<dbReference type="AlphaFoldDB" id="A0A6J6BKK2"/>
<dbReference type="EMBL" id="CAEZSL010000045">
    <property type="protein sequence ID" value="CAB4539187.1"/>
    <property type="molecule type" value="Genomic_DNA"/>
</dbReference>